<dbReference type="GeneID" id="106817643"/>
<keyword evidence="2" id="KW-0677">Repeat</keyword>
<name>A0ABM1F045_PRICU</name>
<dbReference type="Gene3D" id="3.80.10.10">
    <property type="entry name" value="Ribonuclease Inhibitor"/>
    <property type="match status" value="1"/>
</dbReference>
<dbReference type="InterPro" id="IPR032675">
    <property type="entry name" value="LRR_dom_sf"/>
</dbReference>
<sequence>MDVDDFYYKEAASSSNASGSGLQHLGHGLKEDGQIAVSVFLKLSLPGSNMSDITGLSKYSHLAQVDISFNNICDLSPLGCMKHLLFLDASHNKITKVLDFAPPHNLIQANLSYNDIEEISDLSEHPCLRKLDLSNILF</sequence>
<dbReference type="PANTHER" id="PTHR47566">
    <property type="match status" value="1"/>
</dbReference>
<dbReference type="SUPFAM" id="SSF52075">
    <property type="entry name" value="Outer arm dynein light chain 1"/>
    <property type="match status" value="1"/>
</dbReference>
<organism evidence="3 4">
    <name type="scientific">Priapulus caudatus</name>
    <name type="common">Priapulid worm</name>
    <dbReference type="NCBI Taxonomy" id="37621"/>
    <lineage>
        <taxon>Eukaryota</taxon>
        <taxon>Metazoa</taxon>
        <taxon>Ecdysozoa</taxon>
        <taxon>Scalidophora</taxon>
        <taxon>Priapulida</taxon>
        <taxon>Priapulimorpha</taxon>
        <taxon>Priapulimorphida</taxon>
        <taxon>Priapulidae</taxon>
        <taxon>Priapulus</taxon>
    </lineage>
</organism>
<accession>A0ABM1F045</accession>
<evidence type="ECO:0000313" key="3">
    <source>
        <dbReference type="Proteomes" id="UP000695022"/>
    </source>
</evidence>
<protein>
    <submittedName>
        <fullName evidence="4">Leucine-rich repeat and guanylate kinase domain-containing protein-like</fullName>
    </submittedName>
</protein>
<dbReference type="PROSITE" id="PS51450">
    <property type="entry name" value="LRR"/>
    <property type="match status" value="1"/>
</dbReference>
<dbReference type="RefSeq" id="XP_014677816.1">
    <property type="nucleotide sequence ID" value="XM_014822330.1"/>
</dbReference>
<dbReference type="Proteomes" id="UP000695022">
    <property type="component" value="Unplaced"/>
</dbReference>
<dbReference type="InterPro" id="IPR001611">
    <property type="entry name" value="Leu-rich_rpt"/>
</dbReference>
<dbReference type="InterPro" id="IPR052574">
    <property type="entry name" value="CDIRP"/>
</dbReference>
<keyword evidence="1" id="KW-0433">Leucine-rich repeat</keyword>
<evidence type="ECO:0000256" key="1">
    <source>
        <dbReference type="ARBA" id="ARBA00022614"/>
    </source>
</evidence>
<evidence type="ECO:0000313" key="4">
    <source>
        <dbReference type="RefSeq" id="XP_014677816.1"/>
    </source>
</evidence>
<proteinExistence type="predicted"/>
<evidence type="ECO:0000256" key="2">
    <source>
        <dbReference type="ARBA" id="ARBA00022737"/>
    </source>
</evidence>
<keyword evidence="3" id="KW-1185">Reference proteome</keyword>
<dbReference type="PANTHER" id="PTHR47566:SF1">
    <property type="entry name" value="PROTEIN NUD1"/>
    <property type="match status" value="1"/>
</dbReference>
<reference evidence="4" key="1">
    <citation type="submission" date="2025-08" db="UniProtKB">
        <authorList>
            <consortium name="RefSeq"/>
        </authorList>
    </citation>
    <scope>IDENTIFICATION</scope>
</reference>
<gene>
    <name evidence="4" type="primary">LOC106817643</name>
</gene>